<proteinExistence type="inferred from homology"/>
<dbReference type="Pfam" id="PF17676">
    <property type="entry name" value="Peptidase_S66C"/>
    <property type="match status" value="1"/>
</dbReference>
<dbReference type="Pfam" id="PF02016">
    <property type="entry name" value="Peptidase_S66"/>
    <property type="match status" value="1"/>
</dbReference>
<dbReference type="InterPro" id="IPR029062">
    <property type="entry name" value="Class_I_gatase-like"/>
</dbReference>
<dbReference type="GO" id="GO:0008236">
    <property type="term" value="F:serine-type peptidase activity"/>
    <property type="evidence" value="ECO:0007669"/>
    <property type="project" value="UniProtKB-KW"/>
</dbReference>
<keyword evidence="5" id="KW-0720">Serine protease</keyword>
<evidence type="ECO:0000313" key="10">
    <source>
        <dbReference type="Proteomes" id="UP000013167"/>
    </source>
</evidence>
<dbReference type="HOGENOM" id="CLU_034346_3_1_11"/>
<keyword evidence="3" id="KW-0645">Protease</keyword>
<dbReference type="InterPro" id="IPR027461">
    <property type="entry name" value="Carboxypeptidase_A_C_sf"/>
</dbReference>
<protein>
    <submittedName>
        <fullName evidence="9">Putative enzyme</fullName>
        <ecNumber evidence="9">3.4.16.-</ecNumber>
    </submittedName>
</protein>
<reference evidence="9 10" key="1">
    <citation type="journal article" date="2013" name="ISME J.">
        <title>A metabolic model for members of the genus Tetrasphaera involved in enhanced biological phosphorus removal.</title>
        <authorList>
            <person name="Kristiansen R."/>
            <person name="Nguyen H.T.T."/>
            <person name="Saunders A.M."/>
            <person name="Nielsen J.L."/>
            <person name="Wimmer R."/>
            <person name="Le V.Q."/>
            <person name="McIlroy S.J."/>
            <person name="Petrovski S."/>
            <person name="Seviour R.J."/>
            <person name="Calteau A."/>
            <person name="Nielsen K.L."/>
            <person name="Nielsen P.H."/>
        </authorList>
    </citation>
    <scope>NUCLEOTIDE SEQUENCE [LARGE SCALE GENOMIC DNA]</scope>
    <source>
        <strain evidence="9 10">Lp2</strain>
    </source>
</reference>
<dbReference type="Gene3D" id="3.40.50.10740">
    <property type="entry name" value="Class I glutamine amidotransferase-like"/>
    <property type="match status" value="1"/>
</dbReference>
<dbReference type="InterPro" id="IPR027478">
    <property type="entry name" value="LdcA_N"/>
</dbReference>
<dbReference type="PANTHER" id="PTHR30237:SF2">
    <property type="entry name" value="MUREIN TETRAPEPTIDE CARBOXYPEPTIDASE"/>
    <property type="match status" value="1"/>
</dbReference>
<evidence type="ECO:0000256" key="2">
    <source>
        <dbReference type="ARBA" id="ARBA00022645"/>
    </source>
</evidence>
<dbReference type="InterPro" id="IPR003507">
    <property type="entry name" value="S66_fam"/>
</dbReference>
<dbReference type="STRING" id="1193181.BN10_1590020"/>
<dbReference type="Gene3D" id="3.50.30.60">
    <property type="entry name" value="LD-carboxypeptidase A C-terminal domain-like"/>
    <property type="match status" value="1"/>
</dbReference>
<evidence type="ECO:0000313" key="9">
    <source>
        <dbReference type="EMBL" id="CCH69368.1"/>
    </source>
</evidence>
<sequence>MTSYASFPPLVPGDRVAVVAPASAPEAQRVSCGLDILRRWDLVPVVLPSVTARPALGHLAGSDTARARDLVTAWRDDRVRAIWCARGGYGAQRLLDLLPARLFAQGGPKPIIGFSDVTPLLHRALQGSGTQMVHGPAIVNLGEAGDETLDHLHTLLTEPFRPRTLLYGLRPWREGRPEGTLLGGNVALLAASIGTGDLPSAEGAIVLLEDVGQSAWVLDRGLTQLVRAGWLRRAAGIVLGDFSMDDDPAAVEAVLRDRLLPLGVPVWAGARIGHARVNLAVPLGSHARIIEGYLRLA</sequence>
<evidence type="ECO:0000256" key="3">
    <source>
        <dbReference type="ARBA" id="ARBA00022670"/>
    </source>
</evidence>
<dbReference type="SUPFAM" id="SSF52317">
    <property type="entry name" value="Class I glutamine amidotransferase-like"/>
    <property type="match status" value="1"/>
</dbReference>
<dbReference type="CDD" id="cd07025">
    <property type="entry name" value="Peptidase_S66"/>
    <property type="match status" value="1"/>
</dbReference>
<dbReference type="eggNOG" id="COG1619">
    <property type="taxonomic scope" value="Bacteria"/>
</dbReference>
<feature type="domain" description="LD-carboxypeptidase N-terminal" evidence="7">
    <location>
        <begin position="16"/>
        <end position="135"/>
    </location>
</feature>
<dbReference type="GO" id="GO:0006508">
    <property type="term" value="P:proteolysis"/>
    <property type="evidence" value="ECO:0007669"/>
    <property type="project" value="UniProtKB-KW"/>
</dbReference>
<comment type="caution">
    <text evidence="9">The sequence shown here is derived from an EMBL/GenBank/DDBJ whole genome shotgun (WGS) entry which is preliminary data.</text>
</comment>
<evidence type="ECO:0000256" key="4">
    <source>
        <dbReference type="ARBA" id="ARBA00022801"/>
    </source>
</evidence>
<evidence type="ECO:0000259" key="8">
    <source>
        <dbReference type="Pfam" id="PF17676"/>
    </source>
</evidence>
<dbReference type="EC" id="3.4.16.-" evidence="9"/>
<dbReference type="RefSeq" id="WP_010852021.1">
    <property type="nucleotide sequence ID" value="NZ_HF570956.1"/>
</dbReference>
<dbReference type="AlphaFoldDB" id="N0DYA7"/>
<dbReference type="PANTHER" id="PTHR30237">
    <property type="entry name" value="MURAMOYLTETRAPEPTIDE CARBOXYPEPTIDASE"/>
    <property type="match status" value="1"/>
</dbReference>
<dbReference type="SUPFAM" id="SSF141986">
    <property type="entry name" value="LD-carboxypeptidase A C-terminal domain-like"/>
    <property type="match status" value="1"/>
</dbReference>
<dbReference type="InterPro" id="IPR040921">
    <property type="entry name" value="Peptidase_S66C"/>
</dbReference>
<dbReference type="PIRSF" id="PIRSF028757">
    <property type="entry name" value="LD-carboxypeptidase"/>
    <property type="match status" value="1"/>
</dbReference>
<keyword evidence="10" id="KW-1185">Reference proteome</keyword>
<comment type="similarity">
    <text evidence="1">Belongs to the peptidase S66 family.</text>
</comment>
<feature type="active site" description="Charge relay system" evidence="6">
    <location>
        <position position="209"/>
    </location>
</feature>
<keyword evidence="4 9" id="KW-0378">Hydrolase</keyword>
<evidence type="ECO:0000259" key="7">
    <source>
        <dbReference type="Pfam" id="PF02016"/>
    </source>
</evidence>
<dbReference type="EMBL" id="CAIZ01000067">
    <property type="protein sequence ID" value="CCH69368.1"/>
    <property type="molecule type" value="Genomic_DNA"/>
</dbReference>
<organism evidence="9 10">
    <name type="scientific">Phycicoccus elongatus Lp2</name>
    <dbReference type="NCBI Taxonomy" id="1193181"/>
    <lineage>
        <taxon>Bacteria</taxon>
        <taxon>Bacillati</taxon>
        <taxon>Actinomycetota</taxon>
        <taxon>Actinomycetes</taxon>
        <taxon>Micrococcales</taxon>
        <taxon>Intrasporangiaceae</taxon>
        <taxon>Phycicoccus</taxon>
    </lineage>
</organism>
<feature type="active site" description="Nucleophile" evidence="6">
    <location>
        <position position="115"/>
    </location>
</feature>
<evidence type="ECO:0000256" key="6">
    <source>
        <dbReference type="PIRSR" id="PIRSR028757-1"/>
    </source>
</evidence>
<dbReference type="GO" id="GO:0004180">
    <property type="term" value="F:carboxypeptidase activity"/>
    <property type="evidence" value="ECO:0007669"/>
    <property type="project" value="UniProtKB-KW"/>
</dbReference>
<keyword evidence="2 9" id="KW-0121">Carboxypeptidase</keyword>
<name>N0DYA7_9MICO</name>
<feature type="active site" description="Charge relay system" evidence="6">
    <location>
        <position position="274"/>
    </location>
</feature>
<evidence type="ECO:0000256" key="1">
    <source>
        <dbReference type="ARBA" id="ARBA00010233"/>
    </source>
</evidence>
<dbReference type="InterPro" id="IPR040449">
    <property type="entry name" value="Peptidase_S66_N"/>
</dbReference>
<feature type="domain" description="LD-carboxypeptidase C-terminal" evidence="8">
    <location>
        <begin position="178"/>
        <end position="289"/>
    </location>
</feature>
<evidence type="ECO:0000256" key="5">
    <source>
        <dbReference type="ARBA" id="ARBA00022825"/>
    </source>
</evidence>
<dbReference type="Proteomes" id="UP000013167">
    <property type="component" value="Unassembled WGS sequence"/>
</dbReference>
<gene>
    <name evidence="9" type="ORF">BN10_1590020</name>
</gene>
<accession>N0DYA7</accession>